<dbReference type="AlphaFoldDB" id="A0A433Q9W1"/>
<feature type="compositionally biased region" description="Polar residues" evidence="1">
    <location>
        <begin position="144"/>
        <end position="153"/>
    </location>
</feature>
<feature type="region of interest" description="Disordered" evidence="1">
    <location>
        <begin position="1"/>
        <end position="52"/>
    </location>
</feature>
<feature type="compositionally biased region" description="Acidic residues" evidence="1">
    <location>
        <begin position="391"/>
        <end position="405"/>
    </location>
</feature>
<feature type="compositionally biased region" description="Acidic residues" evidence="1">
    <location>
        <begin position="268"/>
        <end position="279"/>
    </location>
</feature>
<dbReference type="Proteomes" id="UP000274822">
    <property type="component" value="Unassembled WGS sequence"/>
</dbReference>
<name>A0A433Q9W1_9FUNG</name>
<accession>A0A433Q9W1</accession>
<feature type="compositionally biased region" description="Acidic residues" evidence="1">
    <location>
        <begin position="334"/>
        <end position="343"/>
    </location>
</feature>
<organism evidence="2 3">
    <name type="scientific">Jimgerdemannia flammicorona</name>
    <dbReference type="NCBI Taxonomy" id="994334"/>
    <lineage>
        <taxon>Eukaryota</taxon>
        <taxon>Fungi</taxon>
        <taxon>Fungi incertae sedis</taxon>
        <taxon>Mucoromycota</taxon>
        <taxon>Mucoromycotina</taxon>
        <taxon>Endogonomycetes</taxon>
        <taxon>Endogonales</taxon>
        <taxon>Endogonaceae</taxon>
        <taxon>Jimgerdemannia</taxon>
    </lineage>
</organism>
<evidence type="ECO:0000313" key="3">
    <source>
        <dbReference type="Proteomes" id="UP000274822"/>
    </source>
</evidence>
<evidence type="ECO:0000313" key="2">
    <source>
        <dbReference type="EMBL" id="RUS26561.1"/>
    </source>
</evidence>
<keyword evidence="3" id="KW-1185">Reference proteome</keyword>
<feature type="compositionally biased region" description="Basic and acidic residues" evidence="1">
    <location>
        <begin position="280"/>
        <end position="291"/>
    </location>
</feature>
<feature type="compositionally biased region" description="Acidic residues" evidence="1">
    <location>
        <begin position="436"/>
        <end position="447"/>
    </location>
</feature>
<protein>
    <submittedName>
        <fullName evidence="2">Uncharacterized protein</fullName>
    </submittedName>
</protein>
<feature type="compositionally biased region" description="Gly residues" evidence="1">
    <location>
        <begin position="184"/>
        <end position="194"/>
    </location>
</feature>
<gene>
    <name evidence="2" type="ORF">BC938DRAFT_470600</name>
</gene>
<feature type="region of interest" description="Disordered" evidence="1">
    <location>
        <begin position="144"/>
        <end position="502"/>
    </location>
</feature>
<reference evidence="2 3" key="1">
    <citation type="journal article" date="2018" name="New Phytol.">
        <title>Phylogenomics of Endogonaceae and evolution of mycorrhizas within Mucoromycota.</title>
        <authorList>
            <person name="Chang Y."/>
            <person name="Desiro A."/>
            <person name="Na H."/>
            <person name="Sandor L."/>
            <person name="Lipzen A."/>
            <person name="Clum A."/>
            <person name="Barry K."/>
            <person name="Grigoriev I.V."/>
            <person name="Martin F.M."/>
            <person name="Stajich J.E."/>
            <person name="Smith M.E."/>
            <person name="Bonito G."/>
            <person name="Spatafora J.W."/>
        </authorList>
    </citation>
    <scope>NUCLEOTIDE SEQUENCE [LARGE SCALE GENOMIC DNA]</scope>
    <source>
        <strain evidence="2 3">AD002</strain>
    </source>
</reference>
<dbReference type="EMBL" id="RBNJ01010165">
    <property type="protein sequence ID" value="RUS26561.1"/>
    <property type="molecule type" value="Genomic_DNA"/>
</dbReference>
<comment type="caution">
    <text evidence="2">The sequence shown here is derived from an EMBL/GenBank/DDBJ whole genome shotgun (WGS) entry which is preliminary data.</text>
</comment>
<feature type="compositionally biased region" description="Acidic residues" evidence="1">
    <location>
        <begin position="224"/>
        <end position="233"/>
    </location>
</feature>
<proteinExistence type="predicted"/>
<feature type="compositionally biased region" description="Polar residues" evidence="1">
    <location>
        <begin position="34"/>
        <end position="51"/>
    </location>
</feature>
<feature type="region of interest" description="Disordered" evidence="1">
    <location>
        <begin position="63"/>
        <end position="82"/>
    </location>
</feature>
<sequence>MNLSPNRPKRSRKQVDYTAAAIPVDDDSDDETFGRTTRTPAKNDMDNSQQPDHVELVALGKAPASGQAFSSDVDSGTTKKKKALSLDKNKKIERLSARERKEQENLRIVLERSVADVATAPIPAVVRTPDQNMSTMAPIVSQLTQWTPPSGSSVVAAPEIDLGNTPNSARGRKLESVATEVEAGGAGREGGGGNDEVDVELPREGVASSAKTDIFDDSPLNDNAAEDDLDTTDAPETVASRPQPSSAANPFKKSKSHSAIISVSDGELSLDDDVGDDDADMGRERTKDKGKTKAKATPTAKTGPRGKKEGAEKTKTAATKGATSARRKRGAVESSDDDDDNDDVVAKVPETEPEAEAGSASRKGADQTMVVVGVEITRRLPRRAGRREPVSEDNDDMEDGLDDENGGGTGRQPLADVTGTTNRAAGKRRTGQTAVVDDDANGNDEFEVTGKTIDDDESESDFKEKRGATRKGRKPAVTKTSARSAAGKRETTTRAATASVAMKGRTKSDGAVGVFGGKDAGAGKVGAVGRSASLGIEKTTVVASEPTVHFASPTGWLLLTWAGSLHDLELQLRNS</sequence>
<feature type="compositionally biased region" description="Basic and acidic residues" evidence="1">
    <location>
        <begin position="306"/>
        <end position="315"/>
    </location>
</feature>
<evidence type="ECO:0000256" key="1">
    <source>
        <dbReference type="SAM" id="MobiDB-lite"/>
    </source>
</evidence>
<feature type="compositionally biased region" description="Polar residues" evidence="1">
    <location>
        <begin position="67"/>
        <end position="76"/>
    </location>
</feature>